<dbReference type="Pfam" id="PF00005">
    <property type="entry name" value="ABC_tran"/>
    <property type="match status" value="1"/>
</dbReference>
<dbReference type="RefSeq" id="WP_326615990.1">
    <property type="nucleotide sequence ID" value="NZ_CP109106.1"/>
</dbReference>
<feature type="domain" description="AAA+ ATPase" evidence="7">
    <location>
        <begin position="32"/>
        <end position="224"/>
    </location>
</feature>
<dbReference type="EMBL" id="CP109106">
    <property type="protein sequence ID" value="WSB66818.1"/>
    <property type="molecule type" value="Genomic_DNA"/>
</dbReference>
<evidence type="ECO:0000313" key="8">
    <source>
        <dbReference type="EMBL" id="WSB66818.1"/>
    </source>
</evidence>
<organism evidence="8 9">
    <name type="scientific">Streptomyces decoyicus</name>
    <dbReference type="NCBI Taxonomy" id="249567"/>
    <lineage>
        <taxon>Bacteria</taxon>
        <taxon>Bacillati</taxon>
        <taxon>Actinomycetota</taxon>
        <taxon>Actinomycetes</taxon>
        <taxon>Kitasatosporales</taxon>
        <taxon>Streptomycetaceae</taxon>
        <taxon>Streptomyces</taxon>
    </lineage>
</organism>
<dbReference type="Gene3D" id="3.40.50.300">
    <property type="entry name" value="P-loop containing nucleotide triphosphate hydrolases"/>
    <property type="match status" value="1"/>
</dbReference>
<dbReference type="InterPro" id="IPR027417">
    <property type="entry name" value="P-loop_NTPase"/>
</dbReference>
<dbReference type="InterPro" id="IPR003439">
    <property type="entry name" value="ABC_transporter-like_ATP-bd"/>
</dbReference>
<dbReference type="PANTHER" id="PTHR42711">
    <property type="entry name" value="ABC TRANSPORTER ATP-BINDING PROTEIN"/>
    <property type="match status" value="1"/>
</dbReference>
<keyword evidence="3" id="KW-0813">Transport</keyword>
<dbReference type="InterPro" id="IPR003593">
    <property type="entry name" value="AAA+_ATPase"/>
</dbReference>
<comment type="similarity">
    <text evidence="2">Belongs to the ABC transporter superfamily.</text>
</comment>
<evidence type="ECO:0000256" key="5">
    <source>
        <dbReference type="ARBA" id="ARBA00022840"/>
    </source>
</evidence>
<accession>A0ABZ1FA99</accession>
<evidence type="ECO:0000256" key="3">
    <source>
        <dbReference type="ARBA" id="ARBA00022448"/>
    </source>
</evidence>
<evidence type="ECO:0000313" key="9">
    <source>
        <dbReference type="Proteomes" id="UP001344251"/>
    </source>
</evidence>
<dbReference type="Proteomes" id="UP001344251">
    <property type="component" value="Chromosome"/>
</dbReference>
<dbReference type="SUPFAM" id="SSF52540">
    <property type="entry name" value="P-loop containing nucleoside triphosphate hydrolases"/>
    <property type="match status" value="1"/>
</dbReference>
<keyword evidence="4" id="KW-0547">Nucleotide-binding</keyword>
<gene>
    <name evidence="8" type="ORF">OG863_01915</name>
</gene>
<evidence type="ECO:0000256" key="6">
    <source>
        <dbReference type="ARBA" id="ARBA00023251"/>
    </source>
</evidence>
<evidence type="ECO:0000256" key="4">
    <source>
        <dbReference type="ARBA" id="ARBA00022741"/>
    </source>
</evidence>
<reference evidence="8 9" key="1">
    <citation type="submission" date="2022-10" db="EMBL/GenBank/DDBJ databases">
        <title>The complete genomes of actinobacterial strains from the NBC collection.</title>
        <authorList>
            <person name="Joergensen T.S."/>
            <person name="Alvarez Arevalo M."/>
            <person name="Sterndorff E.B."/>
            <person name="Faurdal D."/>
            <person name="Vuksanovic O."/>
            <person name="Mourched A.-S."/>
            <person name="Charusanti P."/>
            <person name="Shaw S."/>
            <person name="Blin K."/>
            <person name="Weber T."/>
        </authorList>
    </citation>
    <scope>NUCLEOTIDE SEQUENCE [LARGE SCALE GENOMIC DNA]</scope>
    <source>
        <strain evidence="8 9">NBC 01774</strain>
    </source>
</reference>
<proteinExistence type="inferred from homology"/>
<evidence type="ECO:0000256" key="1">
    <source>
        <dbReference type="ARBA" id="ARBA00004202"/>
    </source>
</evidence>
<keyword evidence="9" id="KW-1185">Reference proteome</keyword>
<comment type="subcellular location">
    <subcellularLocation>
        <location evidence="1">Cell membrane</location>
        <topology evidence="1">Peripheral membrane protein</topology>
    </subcellularLocation>
</comment>
<name>A0ABZ1FA99_9ACTN</name>
<dbReference type="GO" id="GO:0005524">
    <property type="term" value="F:ATP binding"/>
    <property type="evidence" value="ECO:0007669"/>
    <property type="project" value="UniProtKB-KW"/>
</dbReference>
<evidence type="ECO:0000259" key="7">
    <source>
        <dbReference type="SMART" id="SM00382"/>
    </source>
</evidence>
<dbReference type="SMART" id="SM00382">
    <property type="entry name" value="AAA"/>
    <property type="match status" value="1"/>
</dbReference>
<dbReference type="InterPro" id="IPR050763">
    <property type="entry name" value="ABC_transporter_ATP-binding"/>
</dbReference>
<dbReference type="PANTHER" id="PTHR42711:SF5">
    <property type="entry name" value="ABC TRANSPORTER ATP-BINDING PROTEIN NATA"/>
    <property type="match status" value="1"/>
</dbReference>
<sequence>MTAAGVDVMARGASVRGRRGPVFEGVDLDVPAGGLLAAHGPAGSGRTSLLLALAGRMRLSGGAVRVGGHVLPAAGGRVRRMVAVARAAPAVDLEGRLRVREVMAERCLTSPGVTGRGIREAFAALDIAPRGTDLVEDLGPAGRLLLATALALAERPGALVVDDVDEGLPPDAQGPVWQALQQVRDHGPTVLAGCLHPPPPPTPGLVALLLPRRSRDRLPAGTATVRKDADT</sequence>
<keyword evidence="5 8" id="KW-0067">ATP-binding</keyword>
<evidence type="ECO:0000256" key="2">
    <source>
        <dbReference type="ARBA" id="ARBA00005417"/>
    </source>
</evidence>
<keyword evidence="6" id="KW-0046">Antibiotic resistance</keyword>
<protein>
    <submittedName>
        <fullName evidence="8">ABC transporter ATP-binding protein</fullName>
    </submittedName>
</protein>